<dbReference type="AlphaFoldDB" id="A0A7W6R3Q9"/>
<comment type="caution">
    <text evidence="1">The sequence shown here is derived from an EMBL/GenBank/DDBJ whole genome shotgun (WGS) entry which is preliminary data.</text>
</comment>
<dbReference type="Proteomes" id="UP000540909">
    <property type="component" value="Unassembled WGS sequence"/>
</dbReference>
<dbReference type="EMBL" id="JACIFY010000007">
    <property type="protein sequence ID" value="MBB4235885.1"/>
    <property type="molecule type" value="Genomic_DNA"/>
</dbReference>
<sequence length="106" mass="11934">MIVSLSRDLTVKLLLPDDFKALSLRLDESWPTGLSGGDFSSGLAGWGSLEDPNHVWVRTERLRKLGPQAADWLARFDAMIDKAAQYGWTRDYGAEVRMHIDRSKIS</sequence>
<gene>
    <name evidence="1" type="ORF">GGD57_002459</name>
</gene>
<name>A0A7W6R3Q9_9HYPH</name>
<organism evidence="1 2">
    <name type="scientific">Rhizobium esperanzae</name>
    <dbReference type="NCBI Taxonomy" id="1967781"/>
    <lineage>
        <taxon>Bacteria</taxon>
        <taxon>Pseudomonadati</taxon>
        <taxon>Pseudomonadota</taxon>
        <taxon>Alphaproteobacteria</taxon>
        <taxon>Hyphomicrobiales</taxon>
        <taxon>Rhizobiaceae</taxon>
        <taxon>Rhizobium/Agrobacterium group</taxon>
        <taxon>Rhizobium</taxon>
    </lineage>
</organism>
<protein>
    <submittedName>
        <fullName evidence="1">Uncharacterized protein</fullName>
    </submittedName>
</protein>
<dbReference type="RefSeq" id="WP_184469934.1">
    <property type="nucleotide sequence ID" value="NZ_JACIFY010000007.1"/>
</dbReference>
<accession>A0A7W6R3Q9</accession>
<reference evidence="1 2" key="1">
    <citation type="submission" date="2020-08" db="EMBL/GenBank/DDBJ databases">
        <title>Genomic Encyclopedia of Type Strains, Phase IV (KMG-V): Genome sequencing to study the core and pangenomes of soil and plant-associated prokaryotes.</title>
        <authorList>
            <person name="Whitman W."/>
        </authorList>
    </citation>
    <scope>NUCLEOTIDE SEQUENCE [LARGE SCALE GENOMIC DNA]</scope>
    <source>
        <strain evidence="1 2">SEMIA 4089</strain>
    </source>
</reference>
<evidence type="ECO:0000313" key="2">
    <source>
        <dbReference type="Proteomes" id="UP000540909"/>
    </source>
</evidence>
<evidence type="ECO:0000313" key="1">
    <source>
        <dbReference type="EMBL" id="MBB4235885.1"/>
    </source>
</evidence>
<proteinExistence type="predicted"/>